<dbReference type="PANTHER" id="PTHR45826:SF8">
    <property type="entry name" value="CATIONIC AMINO ACID TRANSPORTER"/>
    <property type="match status" value="1"/>
</dbReference>
<protein>
    <recommendedName>
        <fullName evidence="9">Amino acid permease/ SLC12A domain-containing protein</fullName>
    </recommendedName>
</protein>
<dbReference type="PANTHER" id="PTHR45826">
    <property type="entry name" value="POLYAMINE TRANSPORTER PUT1"/>
    <property type="match status" value="1"/>
</dbReference>
<sequence length="572" mass="63106">MHALEIHSQNPGIEEQGSKNMDTYLDESKLEANQPDSGAKSKKLTMLPLMFLIYFAVSGGPFGEESTVKAAEMGSLKFLSGVINNAAYPVLCADYMKHLFPILKSASTGLTLGEKGRKTDWTLYFNTLFWNLNFWDNASTLAGEVDKPQSTFPKALFSAGIITCLGYLIPLLAATGSFSVNQSLWDDGYLAEAGNLIAGNWLKIWIEVGLVLSSIGLFEAQLSCSSYQLLDMADLGTLPRFFGWRARYFNTPWVGILVCTIFTIGVSYLNFTDIVSSANFLYSFGMILEFASFLWLRKKYPTMNRPYKVPLGIPALTIVCLIPTGFIIYVCCIATRMVYLISGSLILLGVVLYWLMTVIKSKADKNSGGSYKGPVLLRKSLTTESDGQDRYERFESHNETRSSSSENLKNVSGGGGGGTWGQDLRVNVMEVSNGGSSSSHAAASKSREERLLETVVTSGGVRLQPSCDALQVFIVEASKLNAVALSRAIDLKLQSHLWQQGESTMQWSFGGQLCVDIMVTGKRHKPRATTGRRGLGGTYSSTYFSSLISFSSLEFRDTFYCLWWWIKPVDAY</sequence>
<feature type="domain" description="Amino acid permease/ SLC12A" evidence="9">
    <location>
        <begin position="139"/>
        <end position="353"/>
    </location>
</feature>
<comment type="caution">
    <text evidence="10">The sequence shown here is derived from an EMBL/GenBank/DDBJ whole genome shotgun (WGS) entry which is preliminary data.</text>
</comment>
<feature type="transmembrane region" description="Helical" evidence="8">
    <location>
        <begin position="336"/>
        <end position="356"/>
    </location>
</feature>
<evidence type="ECO:0000256" key="8">
    <source>
        <dbReference type="SAM" id="Phobius"/>
    </source>
</evidence>
<evidence type="ECO:0000313" key="10">
    <source>
        <dbReference type="EMBL" id="KAF9603831.1"/>
    </source>
</evidence>
<gene>
    <name evidence="10" type="ORF">IFM89_038014</name>
</gene>
<accession>A0A835HS16</accession>
<keyword evidence="5 8" id="KW-1133">Transmembrane helix</keyword>
<proteinExistence type="predicted"/>
<comment type="subcellular location">
    <subcellularLocation>
        <location evidence="1">Cell membrane</location>
        <topology evidence="1">Multi-pass membrane protein</topology>
    </subcellularLocation>
</comment>
<name>A0A835HS16_9MAGN</name>
<feature type="transmembrane region" description="Helical" evidence="8">
    <location>
        <begin position="44"/>
        <end position="63"/>
    </location>
</feature>
<feature type="compositionally biased region" description="Basic and acidic residues" evidence="7">
    <location>
        <begin position="387"/>
        <end position="400"/>
    </location>
</feature>
<dbReference type="Proteomes" id="UP000631114">
    <property type="component" value="Unassembled WGS sequence"/>
</dbReference>
<evidence type="ECO:0000256" key="2">
    <source>
        <dbReference type="ARBA" id="ARBA00022448"/>
    </source>
</evidence>
<dbReference type="AlphaFoldDB" id="A0A835HS16"/>
<evidence type="ECO:0000313" key="11">
    <source>
        <dbReference type="Proteomes" id="UP000631114"/>
    </source>
</evidence>
<evidence type="ECO:0000256" key="3">
    <source>
        <dbReference type="ARBA" id="ARBA00022475"/>
    </source>
</evidence>
<keyword evidence="6 8" id="KW-0472">Membrane</keyword>
<dbReference type="Pfam" id="PF00324">
    <property type="entry name" value="AA_permease"/>
    <property type="match status" value="1"/>
</dbReference>
<feature type="transmembrane region" description="Helical" evidence="8">
    <location>
        <begin position="280"/>
        <end position="297"/>
    </location>
</feature>
<dbReference type="EMBL" id="JADFTS010000006">
    <property type="protein sequence ID" value="KAF9603831.1"/>
    <property type="molecule type" value="Genomic_DNA"/>
</dbReference>
<feature type="transmembrane region" description="Helical" evidence="8">
    <location>
        <begin position="155"/>
        <end position="174"/>
    </location>
</feature>
<feature type="transmembrane region" description="Helical" evidence="8">
    <location>
        <begin position="309"/>
        <end position="330"/>
    </location>
</feature>
<evidence type="ECO:0000256" key="6">
    <source>
        <dbReference type="ARBA" id="ARBA00023136"/>
    </source>
</evidence>
<organism evidence="10 11">
    <name type="scientific">Coptis chinensis</name>
    <dbReference type="NCBI Taxonomy" id="261450"/>
    <lineage>
        <taxon>Eukaryota</taxon>
        <taxon>Viridiplantae</taxon>
        <taxon>Streptophyta</taxon>
        <taxon>Embryophyta</taxon>
        <taxon>Tracheophyta</taxon>
        <taxon>Spermatophyta</taxon>
        <taxon>Magnoliopsida</taxon>
        <taxon>Ranunculales</taxon>
        <taxon>Ranunculaceae</taxon>
        <taxon>Coptidoideae</taxon>
        <taxon>Coptis</taxon>
    </lineage>
</organism>
<reference evidence="10 11" key="1">
    <citation type="submission" date="2020-10" db="EMBL/GenBank/DDBJ databases">
        <title>The Coptis chinensis genome and diversification of protoberbering-type alkaloids.</title>
        <authorList>
            <person name="Wang B."/>
            <person name="Shu S."/>
            <person name="Song C."/>
            <person name="Liu Y."/>
        </authorList>
    </citation>
    <scope>NUCLEOTIDE SEQUENCE [LARGE SCALE GENOMIC DNA]</scope>
    <source>
        <strain evidence="10">HL-2020</strain>
        <tissue evidence="10">Leaf</tissue>
    </source>
</reference>
<evidence type="ECO:0000256" key="7">
    <source>
        <dbReference type="SAM" id="MobiDB-lite"/>
    </source>
</evidence>
<keyword evidence="3" id="KW-1003">Cell membrane</keyword>
<dbReference type="OrthoDB" id="5982228at2759"/>
<dbReference type="Gene3D" id="1.20.1740.10">
    <property type="entry name" value="Amino acid/polyamine transporter I"/>
    <property type="match status" value="1"/>
</dbReference>
<dbReference type="InterPro" id="IPR004841">
    <property type="entry name" value="AA-permease/SLC12A_dom"/>
</dbReference>
<dbReference type="InterPro" id="IPR044566">
    <property type="entry name" value="RMV1-like"/>
</dbReference>
<evidence type="ECO:0000256" key="4">
    <source>
        <dbReference type="ARBA" id="ARBA00022692"/>
    </source>
</evidence>
<dbReference type="GO" id="GO:0005886">
    <property type="term" value="C:plasma membrane"/>
    <property type="evidence" value="ECO:0007669"/>
    <property type="project" value="UniProtKB-SubCell"/>
</dbReference>
<feature type="transmembrane region" description="Helical" evidence="8">
    <location>
        <begin position="248"/>
        <end position="268"/>
    </location>
</feature>
<feature type="region of interest" description="Disordered" evidence="7">
    <location>
        <begin position="383"/>
        <end position="420"/>
    </location>
</feature>
<evidence type="ECO:0000256" key="1">
    <source>
        <dbReference type="ARBA" id="ARBA00004651"/>
    </source>
</evidence>
<evidence type="ECO:0000256" key="5">
    <source>
        <dbReference type="ARBA" id="ARBA00022989"/>
    </source>
</evidence>
<keyword evidence="2" id="KW-0813">Transport</keyword>
<keyword evidence="11" id="KW-1185">Reference proteome</keyword>
<evidence type="ECO:0000259" key="9">
    <source>
        <dbReference type="Pfam" id="PF00324"/>
    </source>
</evidence>
<feature type="compositionally biased region" description="Polar residues" evidence="7">
    <location>
        <begin position="401"/>
        <end position="410"/>
    </location>
</feature>
<keyword evidence="4 8" id="KW-0812">Transmembrane</keyword>
<dbReference type="GO" id="GO:0022857">
    <property type="term" value="F:transmembrane transporter activity"/>
    <property type="evidence" value="ECO:0007669"/>
    <property type="project" value="InterPro"/>
</dbReference>